<name>A0ACB6ZI05_THEGA</name>
<sequence length="62" mass="6560">MDATITTAAIPAGPALQNLQFSPGGEVLLATRSALYILAHEVQCSGCIANEQTLFRRLQTSV</sequence>
<dbReference type="EMBL" id="MU118001">
    <property type="protein sequence ID" value="KAF9649219.1"/>
    <property type="molecule type" value="Genomic_DNA"/>
</dbReference>
<dbReference type="Proteomes" id="UP000886501">
    <property type="component" value="Unassembled WGS sequence"/>
</dbReference>
<comment type="caution">
    <text evidence="1">The sequence shown here is derived from an EMBL/GenBank/DDBJ whole genome shotgun (WGS) entry which is preliminary data.</text>
</comment>
<accession>A0ACB6ZI05</accession>
<organism evidence="1 2">
    <name type="scientific">Thelephora ganbajun</name>
    <name type="common">Ganba fungus</name>
    <dbReference type="NCBI Taxonomy" id="370292"/>
    <lineage>
        <taxon>Eukaryota</taxon>
        <taxon>Fungi</taxon>
        <taxon>Dikarya</taxon>
        <taxon>Basidiomycota</taxon>
        <taxon>Agaricomycotina</taxon>
        <taxon>Agaricomycetes</taxon>
        <taxon>Thelephorales</taxon>
        <taxon>Thelephoraceae</taxon>
        <taxon>Thelephora</taxon>
    </lineage>
</organism>
<evidence type="ECO:0000313" key="1">
    <source>
        <dbReference type="EMBL" id="KAF9649219.1"/>
    </source>
</evidence>
<reference evidence="1" key="1">
    <citation type="submission" date="2019-10" db="EMBL/GenBank/DDBJ databases">
        <authorList>
            <consortium name="DOE Joint Genome Institute"/>
            <person name="Kuo A."/>
            <person name="Miyauchi S."/>
            <person name="Kiss E."/>
            <person name="Drula E."/>
            <person name="Kohler A."/>
            <person name="Sanchez-Garcia M."/>
            <person name="Andreopoulos B."/>
            <person name="Barry K.W."/>
            <person name="Bonito G."/>
            <person name="Buee M."/>
            <person name="Carver A."/>
            <person name="Chen C."/>
            <person name="Cichocki N."/>
            <person name="Clum A."/>
            <person name="Culley D."/>
            <person name="Crous P.W."/>
            <person name="Fauchery L."/>
            <person name="Girlanda M."/>
            <person name="Hayes R."/>
            <person name="Keri Z."/>
            <person name="Labutti K."/>
            <person name="Lipzen A."/>
            <person name="Lombard V."/>
            <person name="Magnuson J."/>
            <person name="Maillard F."/>
            <person name="Morin E."/>
            <person name="Murat C."/>
            <person name="Nolan M."/>
            <person name="Ohm R."/>
            <person name="Pangilinan J."/>
            <person name="Pereira M."/>
            <person name="Perotto S."/>
            <person name="Peter M."/>
            <person name="Riley R."/>
            <person name="Sitrit Y."/>
            <person name="Stielow B."/>
            <person name="Szollosi G."/>
            <person name="Zifcakova L."/>
            <person name="Stursova M."/>
            <person name="Spatafora J.W."/>
            <person name="Tedersoo L."/>
            <person name="Vaario L.-M."/>
            <person name="Yamada A."/>
            <person name="Yan M."/>
            <person name="Wang P."/>
            <person name="Xu J."/>
            <person name="Bruns T."/>
            <person name="Baldrian P."/>
            <person name="Vilgalys R."/>
            <person name="Henrissat B."/>
            <person name="Grigoriev I.V."/>
            <person name="Hibbett D."/>
            <person name="Nagy L.G."/>
            <person name="Martin F.M."/>
        </authorList>
    </citation>
    <scope>NUCLEOTIDE SEQUENCE</scope>
    <source>
        <strain evidence="1">P2</strain>
    </source>
</reference>
<reference evidence="1" key="2">
    <citation type="journal article" date="2020" name="Nat. Commun.">
        <title>Large-scale genome sequencing of mycorrhizal fungi provides insights into the early evolution of symbiotic traits.</title>
        <authorList>
            <person name="Miyauchi S."/>
            <person name="Kiss E."/>
            <person name="Kuo A."/>
            <person name="Drula E."/>
            <person name="Kohler A."/>
            <person name="Sanchez-Garcia M."/>
            <person name="Morin E."/>
            <person name="Andreopoulos B."/>
            <person name="Barry K.W."/>
            <person name="Bonito G."/>
            <person name="Buee M."/>
            <person name="Carver A."/>
            <person name="Chen C."/>
            <person name="Cichocki N."/>
            <person name="Clum A."/>
            <person name="Culley D."/>
            <person name="Crous P.W."/>
            <person name="Fauchery L."/>
            <person name="Girlanda M."/>
            <person name="Hayes R.D."/>
            <person name="Keri Z."/>
            <person name="LaButti K."/>
            <person name="Lipzen A."/>
            <person name="Lombard V."/>
            <person name="Magnuson J."/>
            <person name="Maillard F."/>
            <person name="Murat C."/>
            <person name="Nolan M."/>
            <person name="Ohm R.A."/>
            <person name="Pangilinan J."/>
            <person name="Pereira M.F."/>
            <person name="Perotto S."/>
            <person name="Peter M."/>
            <person name="Pfister S."/>
            <person name="Riley R."/>
            <person name="Sitrit Y."/>
            <person name="Stielow J.B."/>
            <person name="Szollosi G."/>
            <person name="Zifcakova L."/>
            <person name="Stursova M."/>
            <person name="Spatafora J.W."/>
            <person name="Tedersoo L."/>
            <person name="Vaario L.M."/>
            <person name="Yamada A."/>
            <person name="Yan M."/>
            <person name="Wang P."/>
            <person name="Xu J."/>
            <person name="Bruns T."/>
            <person name="Baldrian P."/>
            <person name="Vilgalys R."/>
            <person name="Dunand C."/>
            <person name="Henrissat B."/>
            <person name="Grigoriev I.V."/>
            <person name="Hibbett D."/>
            <person name="Nagy L.G."/>
            <person name="Martin F.M."/>
        </authorList>
    </citation>
    <scope>NUCLEOTIDE SEQUENCE</scope>
    <source>
        <strain evidence="1">P2</strain>
    </source>
</reference>
<gene>
    <name evidence="1" type="ORF">BDM02DRAFT_3114167</name>
</gene>
<proteinExistence type="predicted"/>
<keyword evidence="2" id="KW-1185">Reference proteome</keyword>
<evidence type="ECO:0000313" key="2">
    <source>
        <dbReference type="Proteomes" id="UP000886501"/>
    </source>
</evidence>
<protein>
    <submittedName>
        <fullName evidence="1">Uncharacterized protein</fullName>
    </submittedName>
</protein>